<proteinExistence type="predicted"/>
<dbReference type="AlphaFoldDB" id="A0A1U7LT56"/>
<evidence type="ECO:0000259" key="2">
    <source>
        <dbReference type="Pfam" id="PF10180"/>
    </source>
</evidence>
<dbReference type="PANTHER" id="PTHR22306">
    <property type="entry name" value="CHROMOSOME 7 OPEN READING FRAME 50"/>
    <property type="match status" value="1"/>
</dbReference>
<name>A0A1U7LT56_NEOID</name>
<sequence length="275" mass="30860">MTSHTPKWKRLLKLKDPQPSVNRKETQHTNSQGSSLKKRPRSGVDTQTFPNKKRLGGGEHTLDPSSARENGTTRSWPKSVLKKIVNPNAAKEMENSSKKNKPQKKIKFTSAAEESEKAALQYLKIFNDDRAKWKFQKARQNWIFRHTFDPKRITPEYEAALILYIKSATDASKERLSKEAYIVIKNTKADEVEELERSDLEARLLRANRILHSLGKKQKSQTSSNSESSSCSGSSNGAEENSSVSEDNDSSSDDNLVANNSSNSDSTSTQSDELN</sequence>
<feature type="region of interest" description="Disordered" evidence="1">
    <location>
        <begin position="86"/>
        <end position="105"/>
    </location>
</feature>
<feature type="domain" description="WKF" evidence="2">
    <location>
        <begin position="121"/>
        <end position="180"/>
    </location>
</feature>
<dbReference type="InterPro" id="IPR019327">
    <property type="entry name" value="WKF"/>
</dbReference>
<evidence type="ECO:0000313" key="4">
    <source>
        <dbReference type="Proteomes" id="UP000186594"/>
    </source>
</evidence>
<evidence type="ECO:0000256" key="1">
    <source>
        <dbReference type="SAM" id="MobiDB-lite"/>
    </source>
</evidence>
<dbReference type="STRING" id="1198029.A0A1U7LT56"/>
<feature type="compositionally biased region" description="Low complexity" evidence="1">
    <location>
        <begin position="223"/>
        <end position="245"/>
    </location>
</feature>
<feature type="compositionally biased region" description="Basic residues" evidence="1">
    <location>
        <begin position="1"/>
        <end position="12"/>
    </location>
</feature>
<dbReference type="OrthoDB" id="10261563at2759"/>
<feature type="compositionally biased region" description="Low complexity" evidence="1">
    <location>
        <begin position="253"/>
        <end position="275"/>
    </location>
</feature>
<comment type="caution">
    <text evidence="3">The sequence shown here is derived from an EMBL/GenBank/DDBJ whole genome shotgun (WGS) entry which is preliminary data.</text>
</comment>
<reference evidence="3 4" key="1">
    <citation type="submission" date="2016-04" db="EMBL/GenBank/DDBJ databases">
        <title>Evolutionary innovation and constraint leading to complex multicellularity in the Ascomycota.</title>
        <authorList>
            <person name="Cisse O."/>
            <person name="Nguyen A."/>
            <person name="Hewitt D.A."/>
            <person name="Jedd G."/>
            <person name="Stajich J.E."/>
        </authorList>
    </citation>
    <scope>NUCLEOTIDE SEQUENCE [LARGE SCALE GENOMIC DNA]</scope>
    <source>
        <strain evidence="3 4">DAH-3</strain>
    </source>
</reference>
<dbReference type="Proteomes" id="UP000186594">
    <property type="component" value="Unassembled WGS sequence"/>
</dbReference>
<feature type="compositionally biased region" description="Polar residues" evidence="1">
    <location>
        <begin position="63"/>
        <end position="76"/>
    </location>
</feature>
<gene>
    <name evidence="3" type="ORF">NEOLI_002716</name>
</gene>
<feature type="region of interest" description="Disordered" evidence="1">
    <location>
        <begin position="1"/>
        <end position="80"/>
    </location>
</feature>
<keyword evidence="4" id="KW-1185">Reference proteome</keyword>
<evidence type="ECO:0000313" key="3">
    <source>
        <dbReference type="EMBL" id="OLL25855.1"/>
    </source>
</evidence>
<dbReference type="EMBL" id="LXFE01000301">
    <property type="protein sequence ID" value="OLL25855.1"/>
    <property type="molecule type" value="Genomic_DNA"/>
</dbReference>
<accession>A0A1U7LT56</accession>
<protein>
    <recommendedName>
        <fullName evidence="2">WKF domain-containing protein</fullName>
    </recommendedName>
</protein>
<organism evidence="3 4">
    <name type="scientific">Neolecta irregularis (strain DAH-3)</name>
    <dbReference type="NCBI Taxonomy" id="1198029"/>
    <lineage>
        <taxon>Eukaryota</taxon>
        <taxon>Fungi</taxon>
        <taxon>Dikarya</taxon>
        <taxon>Ascomycota</taxon>
        <taxon>Taphrinomycotina</taxon>
        <taxon>Neolectales</taxon>
        <taxon>Neolectaceae</taxon>
        <taxon>Neolecta</taxon>
    </lineage>
</organism>
<dbReference type="Pfam" id="PF10180">
    <property type="entry name" value="WKF"/>
    <property type="match status" value="1"/>
</dbReference>
<dbReference type="PANTHER" id="PTHR22306:SF2">
    <property type="entry name" value="CHROMOSOME 7 OPEN READING FRAME 50"/>
    <property type="match status" value="1"/>
</dbReference>
<feature type="region of interest" description="Disordered" evidence="1">
    <location>
        <begin position="215"/>
        <end position="275"/>
    </location>
</feature>